<gene>
    <name evidence="3" type="primary">NAA35</name>
    <name evidence="3" type="ORF">IMSHALPRED_007797</name>
</gene>
<feature type="region of interest" description="Disordered" evidence="1">
    <location>
        <begin position="1"/>
        <end position="23"/>
    </location>
</feature>
<keyword evidence="4" id="KW-1185">Reference proteome</keyword>
<dbReference type="InterPro" id="IPR007244">
    <property type="entry name" value="Naa35_N"/>
</dbReference>
<sequence length="361" mass="41224">MADLSELSIGPDHQDLRQQHQSSLPIQSKSYRTVTQDITSDFFVAASGPSLNTGQLVKDEHFTLFEAVGALEIMDPKMDSGFLTSGECVEHDYNILRELLPEEVIGIMDQMLCFEMTWHMGHPLSQSLFTSAYIDRLLWPDPKTLEQARFERDKTPDLGNELLHLVLRAYCLGLVKTCDFVRRRIMSECYYEEEDFVMSLYHRRLLDDFDVAKISMKIEDAMAYVNQETESINRPLKDALLNRLALRNMLLSAVQLDGFLDHQRGKLWEECLKLLPMLSQTSKLGVPSENSFSMKIQRKLASSVPPRPIVKISIDEALARLSGICQNGRDAYRILDSQAGTRLMVCNIDLWGLTEIVLTYH</sequence>
<proteinExistence type="predicted"/>
<evidence type="ECO:0000313" key="4">
    <source>
        <dbReference type="Proteomes" id="UP000664534"/>
    </source>
</evidence>
<dbReference type="PANTHER" id="PTHR21373:SF0">
    <property type="entry name" value="N-ALPHA-ACETYLTRANSFERASE 35, NATC AUXILIARY SUBUNIT"/>
    <property type="match status" value="1"/>
</dbReference>
<dbReference type="OrthoDB" id="269405at2759"/>
<name>A0A8H3II71_9LECA</name>
<reference evidence="3" key="1">
    <citation type="submission" date="2021-03" db="EMBL/GenBank/DDBJ databases">
        <authorList>
            <person name="Tagirdzhanova G."/>
        </authorList>
    </citation>
    <scope>NUCLEOTIDE SEQUENCE</scope>
</reference>
<dbReference type="GO" id="GO:0031417">
    <property type="term" value="C:NatC complex"/>
    <property type="evidence" value="ECO:0007669"/>
    <property type="project" value="InterPro"/>
</dbReference>
<evidence type="ECO:0000313" key="3">
    <source>
        <dbReference type="EMBL" id="CAF9928957.1"/>
    </source>
</evidence>
<dbReference type="Proteomes" id="UP000664534">
    <property type="component" value="Unassembled WGS sequence"/>
</dbReference>
<dbReference type="Pfam" id="PF04112">
    <property type="entry name" value="Mak10"/>
    <property type="match status" value="1"/>
</dbReference>
<dbReference type="InterPro" id="IPR057983">
    <property type="entry name" value="NAA35-like_N"/>
</dbReference>
<dbReference type="EMBL" id="CAJPDT010000051">
    <property type="protein sequence ID" value="CAF9928957.1"/>
    <property type="molecule type" value="Genomic_DNA"/>
</dbReference>
<organism evidence="3 4">
    <name type="scientific">Imshaugia aleurites</name>
    <dbReference type="NCBI Taxonomy" id="172621"/>
    <lineage>
        <taxon>Eukaryota</taxon>
        <taxon>Fungi</taxon>
        <taxon>Dikarya</taxon>
        <taxon>Ascomycota</taxon>
        <taxon>Pezizomycotina</taxon>
        <taxon>Lecanoromycetes</taxon>
        <taxon>OSLEUM clade</taxon>
        <taxon>Lecanoromycetidae</taxon>
        <taxon>Lecanorales</taxon>
        <taxon>Lecanorineae</taxon>
        <taxon>Parmeliaceae</taxon>
        <taxon>Imshaugia</taxon>
    </lineage>
</organism>
<evidence type="ECO:0000256" key="1">
    <source>
        <dbReference type="SAM" id="MobiDB-lite"/>
    </source>
</evidence>
<accession>A0A8H3II71</accession>
<dbReference type="GO" id="GO:0016740">
    <property type="term" value="F:transferase activity"/>
    <property type="evidence" value="ECO:0007669"/>
    <property type="project" value="UniProtKB-KW"/>
</dbReference>
<dbReference type="PANTHER" id="PTHR21373">
    <property type="entry name" value="GLUCOSE REPRESSIBLE PROTEIN MAK10"/>
    <property type="match status" value="1"/>
</dbReference>
<comment type="caution">
    <text evidence="3">The sequence shown here is derived from an EMBL/GenBank/DDBJ whole genome shotgun (WGS) entry which is preliminary data.</text>
</comment>
<evidence type="ECO:0000259" key="2">
    <source>
        <dbReference type="Pfam" id="PF04112"/>
    </source>
</evidence>
<protein>
    <submittedName>
        <fullName evidence="3">N-alpha-acetyltransferase 35 NatC auxiliary subunit</fullName>
    </submittedName>
</protein>
<feature type="domain" description="NAA35-like N-terminal" evidence="2">
    <location>
        <begin position="54"/>
        <end position="214"/>
    </location>
</feature>
<dbReference type="AlphaFoldDB" id="A0A8H3II71"/>